<gene>
    <name evidence="1" type="ORF">AVDCRST_MAG66-3066</name>
</gene>
<organism evidence="1">
    <name type="scientific">uncultured Pseudonocardia sp</name>
    <dbReference type="NCBI Taxonomy" id="211455"/>
    <lineage>
        <taxon>Bacteria</taxon>
        <taxon>Bacillati</taxon>
        <taxon>Actinomycetota</taxon>
        <taxon>Actinomycetes</taxon>
        <taxon>Pseudonocardiales</taxon>
        <taxon>Pseudonocardiaceae</taxon>
        <taxon>Pseudonocardia</taxon>
        <taxon>environmental samples</taxon>
    </lineage>
</organism>
<dbReference type="EMBL" id="CADCUS010000447">
    <property type="protein sequence ID" value="CAA9427880.1"/>
    <property type="molecule type" value="Genomic_DNA"/>
</dbReference>
<feature type="non-terminal residue" evidence="1">
    <location>
        <position position="1"/>
    </location>
</feature>
<reference evidence="1" key="1">
    <citation type="submission" date="2020-02" db="EMBL/GenBank/DDBJ databases">
        <authorList>
            <person name="Meier V. D."/>
        </authorList>
    </citation>
    <scope>NUCLEOTIDE SEQUENCE</scope>
    <source>
        <strain evidence="1">AVDCRST_MAG66</strain>
    </source>
</reference>
<proteinExistence type="predicted"/>
<accession>A0A6J4Q182</accession>
<dbReference type="AlphaFoldDB" id="A0A6J4Q182"/>
<protein>
    <submittedName>
        <fullName evidence="1">Uncharacterized protein</fullName>
    </submittedName>
</protein>
<name>A0A6J4Q182_9PSEU</name>
<evidence type="ECO:0000313" key="1">
    <source>
        <dbReference type="EMBL" id="CAA9427880.1"/>
    </source>
</evidence>
<feature type="non-terminal residue" evidence="1">
    <location>
        <position position="52"/>
    </location>
</feature>
<sequence length="52" mass="5461">WRPRPRARPRCWSSCVTWSTGATPATTSPSCSTRGAGCWAGPGPGCEIGRAL</sequence>